<dbReference type="RefSeq" id="WP_024049803.1">
    <property type="nucleotide sequence ID" value="NZ_BJXL01000033.1"/>
</dbReference>
<evidence type="ECO:0000313" key="2">
    <source>
        <dbReference type="Proteomes" id="UP000321197"/>
    </source>
</evidence>
<gene>
    <name evidence="1" type="ORF">MHY01S_13140</name>
</gene>
<sequence>MCANLTSLFDTALGNGVRHVAERYGVKAADGAITLPTLEAALEVLPLPHRCFVQEHLDYYRRRYGVMEKEGAEAVLVVWSLEEPLVWMVALNQVPGVEELPWVGKQPLQEPFRDTPPLLTRREALRQIEGILRAEGFTPQEEPVLLPPDIPRLVEAAMPRMRVIAQGRSLEETARLMVERNMARWQEEGEKPQAVAVVNVGGPIPVLLAFDDPRPMVWEGATA</sequence>
<organism evidence="1 2">
    <name type="scientific">Meiothermus hypogaeus NBRC 106114</name>
    <dbReference type="NCBI Taxonomy" id="1227553"/>
    <lineage>
        <taxon>Bacteria</taxon>
        <taxon>Thermotogati</taxon>
        <taxon>Deinococcota</taxon>
        <taxon>Deinococci</taxon>
        <taxon>Thermales</taxon>
        <taxon>Thermaceae</taxon>
        <taxon>Meiothermus</taxon>
    </lineage>
</organism>
<accession>A0A511R0K2</accession>
<dbReference type="Proteomes" id="UP000321197">
    <property type="component" value="Unassembled WGS sequence"/>
</dbReference>
<proteinExistence type="predicted"/>
<name>A0A511R0K2_9DEIN</name>
<comment type="caution">
    <text evidence="1">The sequence shown here is derived from an EMBL/GenBank/DDBJ whole genome shotgun (WGS) entry which is preliminary data.</text>
</comment>
<protein>
    <submittedName>
        <fullName evidence="1">Uncharacterized protein</fullName>
    </submittedName>
</protein>
<evidence type="ECO:0000313" key="1">
    <source>
        <dbReference type="EMBL" id="GEM83148.1"/>
    </source>
</evidence>
<dbReference type="OrthoDB" id="27400at2"/>
<dbReference type="EMBL" id="BJXL01000033">
    <property type="protein sequence ID" value="GEM83148.1"/>
    <property type="molecule type" value="Genomic_DNA"/>
</dbReference>
<dbReference type="AlphaFoldDB" id="A0A511R0K2"/>
<reference evidence="1 2" key="1">
    <citation type="submission" date="2019-07" db="EMBL/GenBank/DDBJ databases">
        <title>Whole genome shotgun sequence of Meiothermus hypogaeus NBRC 106114.</title>
        <authorList>
            <person name="Hosoyama A."/>
            <person name="Uohara A."/>
            <person name="Ohji S."/>
            <person name="Ichikawa N."/>
        </authorList>
    </citation>
    <scope>NUCLEOTIDE SEQUENCE [LARGE SCALE GENOMIC DNA]</scope>
    <source>
        <strain evidence="1 2">NBRC 106114</strain>
    </source>
</reference>